<keyword evidence="2" id="KW-1185">Reference proteome</keyword>
<organism evidence="1 2">
    <name type="scientific">Phytohabitans kaempferiae</name>
    <dbReference type="NCBI Taxonomy" id="1620943"/>
    <lineage>
        <taxon>Bacteria</taxon>
        <taxon>Bacillati</taxon>
        <taxon>Actinomycetota</taxon>
        <taxon>Actinomycetes</taxon>
        <taxon>Micromonosporales</taxon>
        <taxon>Micromonosporaceae</taxon>
    </lineage>
</organism>
<reference evidence="1 2" key="1">
    <citation type="submission" date="2024-09" db="EMBL/GenBank/DDBJ databases">
        <authorList>
            <person name="Sun Q."/>
            <person name="Mori K."/>
        </authorList>
    </citation>
    <scope>NUCLEOTIDE SEQUENCE [LARGE SCALE GENOMIC DNA]</scope>
    <source>
        <strain evidence="1 2">TBRC 3947</strain>
    </source>
</reference>
<protein>
    <recommendedName>
        <fullName evidence="3">SsuA/THI5-like domain-containing protein</fullName>
    </recommendedName>
</protein>
<sequence length="97" mass="10251">MGGTVRFSRREAGGLLLASLVVAGCGDGSPATRQLRIATGSPGAVYYAYGQAIAELIRSDLPNLVPEVLIGFKPQHRAQSHGTYRFLFNAIYLGGQG</sequence>
<accession>A0ABV6M4W4</accession>
<dbReference type="RefSeq" id="WP_377252771.1">
    <property type="nucleotide sequence ID" value="NZ_JBHLUH010000039.1"/>
</dbReference>
<dbReference type="EMBL" id="JBHLUH010000039">
    <property type="protein sequence ID" value="MFC0529721.1"/>
    <property type="molecule type" value="Genomic_DNA"/>
</dbReference>
<dbReference type="Proteomes" id="UP001589867">
    <property type="component" value="Unassembled WGS sequence"/>
</dbReference>
<dbReference type="PROSITE" id="PS51257">
    <property type="entry name" value="PROKAR_LIPOPROTEIN"/>
    <property type="match status" value="1"/>
</dbReference>
<evidence type="ECO:0008006" key="3">
    <source>
        <dbReference type="Google" id="ProtNLM"/>
    </source>
</evidence>
<proteinExistence type="predicted"/>
<evidence type="ECO:0000313" key="2">
    <source>
        <dbReference type="Proteomes" id="UP001589867"/>
    </source>
</evidence>
<gene>
    <name evidence="1" type="ORF">ACFFIA_18855</name>
</gene>
<evidence type="ECO:0000313" key="1">
    <source>
        <dbReference type="EMBL" id="MFC0529721.1"/>
    </source>
</evidence>
<dbReference type="Gene3D" id="3.40.190.10">
    <property type="entry name" value="Periplasmic binding protein-like II"/>
    <property type="match status" value="1"/>
</dbReference>
<name>A0ABV6M4W4_9ACTN</name>
<comment type="caution">
    <text evidence="1">The sequence shown here is derived from an EMBL/GenBank/DDBJ whole genome shotgun (WGS) entry which is preliminary data.</text>
</comment>